<dbReference type="GO" id="GO:0006355">
    <property type="term" value="P:regulation of DNA-templated transcription"/>
    <property type="evidence" value="ECO:0007669"/>
    <property type="project" value="InterPro"/>
</dbReference>
<dbReference type="Proteomes" id="UP000593578">
    <property type="component" value="Unassembled WGS sequence"/>
</dbReference>
<reference evidence="4 6" key="1">
    <citation type="journal article" date="2012" name="Nature">
        <title>Repeated polyploidization of Gossypium genomes and the evolution of spinnable cotton fibres.</title>
        <authorList>
            <person name="Paterson A.H."/>
            <person name="Wendel J.F."/>
            <person name="Gundlach H."/>
            <person name="Guo H."/>
            <person name="Jenkins J."/>
            <person name="Jin D."/>
            <person name="Llewellyn D."/>
            <person name="Showmaker K.C."/>
            <person name="Shu S."/>
            <person name="Udall J."/>
            <person name="Yoo M.J."/>
            <person name="Byers R."/>
            <person name="Chen W."/>
            <person name="Doron-Faigenboim A."/>
            <person name="Duke M.V."/>
            <person name="Gong L."/>
            <person name="Grimwood J."/>
            <person name="Grover C."/>
            <person name="Grupp K."/>
            <person name="Hu G."/>
            <person name="Lee T.H."/>
            <person name="Li J."/>
            <person name="Lin L."/>
            <person name="Liu T."/>
            <person name="Marler B.S."/>
            <person name="Page J.T."/>
            <person name="Roberts A.W."/>
            <person name="Romanel E."/>
            <person name="Sanders W.S."/>
            <person name="Szadkowski E."/>
            <person name="Tan X."/>
            <person name="Tang H."/>
            <person name="Xu C."/>
            <person name="Wang J."/>
            <person name="Wang Z."/>
            <person name="Zhang D."/>
            <person name="Zhang L."/>
            <person name="Ashrafi H."/>
            <person name="Bedon F."/>
            <person name="Bowers J.E."/>
            <person name="Brubaker C.L."/>
            <person name="Chee P.W."/>
            <person name="Das S."/>
            <person name="Gingle A.R."/>
            <person name="Haigler C.H."/>
            <person name="Harker D."/>
            <person name="Hoffmann L.V."/>
            <person name="Hovav R."/>
            <person name="Jones D.C."/>
            <person name="Lemke C."/>
            <person name="Mansoor S."/>
            <person name="ur Rahman M."/>
            <person name="Rainville L.N."/>
            <person name="Rambani A."/>
            <person name="Reddy U.K."/>
            <person name="Rong J.K."/>
            <person name="Saranga Y."/>
            <person name="Scheffler B.E."/>
            <person name="Scheffler J.A."/>
            <person name="Stelly D.M."/>
            <person name="Triplett B.A."/>
            <person name="Van Deynze A."/>
            <person name="Vaslin M.F."/>
            <person name="Waghmare V.N."/>
            <person name="Walford S.A."/>
            <person name="Wright R.J."/>
            <person name="Zaki E.A."/>
            <person name="Zhang T."/>
            <person name="Dennis E.S."/>
            <person name="Mayer K.F."/>
            <person name="Peterson D.G."/>
            <person name="Rokhsar D.S."/>
            <person name="Wang X."/>
            <person name="Schmutz J."/>
        </authorList>
    </citation>
    <scope>NUCLEOTIDE SEQUENCE [LARGE SCALE GENOMIC DNA]</scope>
</reference>
<sequence>MRIQKHFKNPMKKSKRKSSTMRSRARKVARKRVVCSSKRRRICSKSCSKSKEVISEKLAALKSLIPGNNVRNGSNGIVKVEQLFQETADYIIVLKTQAVLLQKLIDFYDHGDEGSNNEMQHQIVQQHQS</sequence>
<dbReference type="PANTHER" id="PTHR33124:SF57">
    <property type="entry name" value="TRANSCRIPTION FACTOR UPBEAT-LIKE PROTEIN"/>
    <property type="match status" value="1"/>
</dbReference>
<dbReference type="eggNOG" id="ENOG502S6T9">
    <property type="taxonomic scope" value="Eukaryota"/>
</dbReference>
<feature type="region of interest" description="Disordered" evidence="3">
    <location>
        <begin position="1"/>
        <end position="31"/>
    </location>
</feature>
<dbReference type="Gramene" id="KJB75631">
    <property type="protein sequence ID" value="KJB75631"/>
    <property type="gene ID" value="B456_012G049200"/>
</dbReference>
<dbReference type="OMA" id="SNNEMQH"/>
<gene>
    <name evidence="4" type="ORF">B456_012G049200</name>
    <name evidence="5" type="ORF">Gorai_004147</name>
</gene>
<reference evidence="5" key="3">
    <citation type="submission" date="2020-04" db="EMBL/GenBank/DDBJ databases">
        <authorList>
            <person name="Grover C.E."/>
            <person name="Arick M.A. II"/>
            <person name="Thrash A."/>
            <person name="Conover J.L."/>
            <person name="Sanders W.S."/>
            <person name="Peterson D.G."/>
            <person name="Scheffler J.A."/>
            <person name="Scheffler B.E."/>
            <person name="Wendel J.F."/>
        </authorList>
    </citation>
    <scope>NUCLEOTIDE SEQUENCE</scope>
    <source>
        <strain evidence="5">8</strain>
        <tissue evidence="5">Leaf</tissue>
    </source>
</reference>
<keyword evidence="1" id="KW-0805">Transcription regulation</keyword>
<dbReference type="EMBL" id="CM001751">
    <property type="protein sequence ID" value="KJB75631.1"/>
    <property type="molecule type" value="Genomic_DNA"/>
</dbReference>
<dbReference type="PANTHER" id="PTHR33124">
    <property type="entry name" value="TRANSCRIPTION FACTOR IBH1-LIKE 1"/>
    <property type="match status" value="1"/>
</dbReference>
<keyword evidence="2" id="KW-0804">Transcription</keyword>
<proteinExistence type="predicted"/>
<dbReference type="EMBL" id="JABEZZ010000012">
    <property type="protein sequence ID" value="MBA0600953.1"/>
    <property type="molecule type" value="Genomic_DNA"/>
</dbReference>
<keyword evidence="6" id="KW-1185">Reference proteome</keyword>
<evidence type="ECO:0000313" key="6">
    <source>
        <dbReference type="Proteomes" id="UP000032304"/>
    </source>
</evidence>
<dbReference type="Proteomes" id="UP000032304">
    <property type="component" value="Chromosome 12"/>
</dbReference>
<evidence type="ECO:0008006" key="8">
    <source>
        <dbReference type="Google" id="ProtNLM"/>
    </source>
</evidence>
<evidence type="ECO:0000256" key="3">
    <source>
        <dbReference type="SAM" id="MobiDB-lite"/>
    </source>
</evidence>
<name>A0A0D2V203_GOSRA</name>
<dbReference type="InterPro" id="IPR044660">
    <property type="entry name" value="IBH1-like"/>
</dbReference>
<evidence type="ECO:0000256" key="2">
    <source>
        <dbReference type="ARBA" id="ARBA00023163"/>
    </source>
</evidence>
<evidence type="ECO:0000313" key="7">
    <source>
        <dbReference type="Proteomes" id="UP000593578"/>
    </source>
</evidence>
<dbReference type="AlphaFoldDB" id="A0A0D2V203"/>
<protein>
    <recommendedName>
        <fullName evidence="8">BHLH domain-containing protein</fullName>
    </recommendedName>
</protein>
<evidence type="ECO:0000313" key="5">
    <source>
        <dbReference type="EMBL" id="MBA0600953.1"/>
    </source>
</evidence>
<dbReference type="OrthoDB" id="994442at2759"/>
<dbReference type="KEGG" id="gra:105780979"/>
<evidence type="ECO:0000313" key="4">
    <source>
        <dbReference type="EMBL" id="KJB75631.1"/>
    </source>
</evidence>
<organism evidence="4 6">
    <name type="scientific">Gossypium raimondii</name>
    <name type="common">Peruvian cotton</name>
    <name type="synonym">Gossypium klotzschianum subsp. raimondii</name>
    <dbReference type="NCBI Taxonomy" id="29730"/>
    <lineage>
        <taxon>Eukaryota</taxon>
        <taxon>Viridiplantae</taxon>
        <taxon>Streptophyta</taxon>
        <taxon>Embryophyta</taxon>
        <taxon>Tracheophyta</taxon>
        <taxon>Spermatophyta</taxon>
        <taxon>Magnoliopsida</taxon>
        <taxon>eudicotyledons</taxon>
        <taxon>Gunneridae</taxon>
        <taxon>Pentapetalae</taxon>
        <taxon>rosids</taxon>
        <taxon>malvids</taxon>
        <taxon>Malvales</taxon>
        <taxon>Malvaceae</taxon>
        <taxon>Malvoideae</taxon>
        <taxon>Gossypium</taxon>
    </lineage>
</organism>
<evidence type="ECO:0000256" key="1">
    <source>
        <dbReference type="ARBA" id="ARBA00023015"/>
    </source>
</evidence>
<reference evidence="5 7" key="2">
    <citation type="journal article" date="2019" name="Genome Biol. Evol.">
        <title>Insights into the evolution of the New World diploid cottons (Gossypium, subgenus Houzingenia) based on genome sequencing.</title>
        <authorList>
            <person name="Grover C.E."/>
            <person name="Arick M.A. 2nd"/>
            <person name="Thrash A."/>
            <person name="Conover J.L."/>
            <person name="Sanders W.S."/>
            <person name="Peterson D.G."/>
            <person name="Frelichowski J.E."/>
            <person name="Scheffler J.A."/>
            <person name="Scheffler B.E."/>
            <person name="Wendel J.F."/>
        </authorList>
    </citation>
    <scope>NUCLEOTIDE SEQUENCE [LARGE SCALE GENOMIC DNA]</scope>
    <source>
        <strain evidence="5">8</strain>
        <tissue evidence="5">Leaf</tissue>
    </source>
</reference>
<accession>A0A0D2V203</accession>